<evidence type="ECO:0000313" key="1">
    <source>
        <dbReference type="EMBL" id="OMJ15414.1"/>
    </source>
</evidence>
<gene>
    <name evidence="1" type="ORF">AYI70_g7288</name>
</gene>
<keyword evidence="1" id="KW-0830">Ubiquinone</keyword>
<dbReference type="PANTHER" id="PTHR37325">
    <property type="entry name" value="OXIDOREDUCTASE 21 KDA SUBUNIT, PUTATIVE (AFU_ORTHOLOGUE AFUA_4G05910)-RELATED"/>
    <property type="match status" value="1"/>
</dbReference>
<evidence type="ECO:0000313" key="2">
    <source>
        <dbReference type="Proteomes" id="UP000187283"/>
    </source>
</evidence>
<dbReference type="Proteomes" id="UP000187283">
    <property type="component" value="Unassembled WGS sequence"/>
</dbReference>
<accession>A0A1R1XLA8</accession>
<proteinExistence type="predicted"/>
<dbReference type="OrthoDB" id="2093493at2759"/>
<dbReference type="InterPro" id="IPR016813">
    <property type="entry name" value="NADH_Ub_cplx-1_21kDa"/>
</dbReference>
<dbReference type="AlphaFoldDB" id="A0A1R1XLA8"/>
<dbReference type="STRING" id="133412.A0A1R1XLA8"/>
<keyword evidence="2" id="KW-1185">Reference proteome</keyword>
<sequence>MLKKFWSAVGKRVWVDDYKTANLFADSFRVKAPANQPTFEMPKFEASKISSNPYYKRDTRRNYPRLAVYSQADVAQIISLQVSPKIAQPEVSATNSENAVSGQQSSQVATTKSLNEIISTLNSPIYSQTNLPPTPGTPYVYNFSNEQDEQEPASKSAYVFTTSSLSSPGNLETIVILSPKSLLVLFSVLLSSDSFDSSSQSAKSFSRFFLFFSALFDSFKGILELDGDTNTDSGRLSKLMEHFSISTATSDGPSTKKSKTLSHSLNELGGPQLMYIDFAVPFLCENSELDSTVFDISFASLFTPGIFNDVPITINKSGFRRKSNSLNSPITSACGCCSLYNTTSGRSSPTPKGRFPLTLLCSSLLEHLGHGSIPEQINEMLFLLDICEDGCDNVSELEFKAS</sequence>
<comment type="caution">
    <text evidence="1">The sequence shown here is derived from an EMBL/GenBank/DDBJ whole genome shotgun (WGS) entry which is preliminary data.</text>
</comment>
<dbReference type="EMBL" id="LSSN01002691">
    <property type="protein sequence ID" value="OMJ15414.1"/>
    <property type="molecule type" value="Genomic_DNA"/>
</dbReference>
<protein>
    <submittedName>
        <fullName evidence="1">NADH-ubiquinone oxidoreductase</fullName>
    </submittedName>
</protein>
<reference evidence="1 2" key="1">
    <citation type="submission" date="2017-01" db="EMBL/GenBank/DDBJ databases">
        <authorList>
            <person name="Mah S.A."/>
            <person name="Swanson W.J."/>
            <person name="Moy G.W."/>
            <person name="Vacquier V.D."/>
        </authorList>
    </citation>
    <scope>NUCLEOTIDE SEQUENCE [LARGE SCALE GENOMIC DNA]</scope>
    <source>
        <strain evidence="1 2">GSMNP</strain>
    </source>
</reference>
<dbReference type="PANTHER" id="PTHR37325:SF1">
    <property type="entry name" value="OXIDOREDUCTASE 21 KDA SUBUNIT, PUTATIVE (AFU_ORTHOLOGUE AFUA_4G05910)-RELATED"/>
    <property type="match status" value="1"/>
</dbReference>
<name>A0A1R1XLA8_9FUNG</name>
<organism evidence="1 2">
    <name type="scientific">Smittium culicis</name>
    <dbReference type="NCBI Taxonomy" id="133412"/>
    <lineage>
        <taxon>Eukaryota</taxon>
        <taxon>Fungi</taxon>
        <taxon>Fungi incertae sedis</taxon>
        <taxon>Zoopagomycota</taxon>
        <taxon>Kickxellomycotina</taxon>
        <taxon>Harpellomycetes</taxon>
        <taxon>Harpellales</taxon>
        <taxon>Legeriomycetaceae</taxon>
        <taxon>Smittium</taxon>
    </lineage>
</organism>